<evidence type="ECO:0000313" key="1">
    <source>
        <dbReference type="EMBL" id="EPX65071.1"/>
    </source>
</evidence>
<dbReference type="EMBL" id="ANAH02000001">
    <property type="protein sequence ID" value="EPX65071.1"/>
    <property type="molecule type" value="Genomic_DNA"/>
</dbReference>
<dbReference type="Proteomes" id="UP000011682">
    <property type="component" value="Unassembled WGS sequence"/>
</dbReference>
<organism evidence="1 2">
    <name type="scientific">Cystobacter fuscus (strain ATCC 25194 / DSM 2262 / NBRC 100088 / M29)</name>
    <dbReference type="NCBI Taxonomy" id="1242864"/>
    <lineage>
        <taxon>Bacteria</taxon>
        <taxon>Pseudomonadati</taxon>
        <taxon>Myxococcota</taxon>
        <taxon>Myxococcia</taxon>
        <taxon>Myxococcales</taxon>
        <taxon>Cystobacterineae</taxon>
        <taxon>Archangiaceae</taxon>
        <taxon>Cystobacter</taxon>
    </lineage>
</organism>
<dbReference type="RefSeq" id="WP_002623120.1">
    <property type="nucleotide sequence ID" value="NZ_ANAH02000001.1"/>
</dbReference>
<reference evidence="1" key="1">
    <citation type="submission" date="2013-05" db="EMBL/GenBank/DDBJ databases">
        <title>Genome assembly of Cystobacter fuscus DSM 2262.</title>
        <authorList>
            <person name="Sharma G."/>
            <person name="Khatri I."/>
            <person name="Kaur C."/>
            <person name="Mayilraj S."/>
            <person name="Subramanian S."/>
        </authorList>
    </citation>
    <scope>NUCLEOTIDE SEQUENCE [LARGE SCALE GENOMIC DNA]</scope>
    <source>
        <strain evidence="1">DSM 2262</strain>
    </source>
</reference>
<dbReference type="AlphaFoldDB" id="S9PPX7"/>
<comment type="caution">
    <text evidence="1">The sequence shown here is derived from an EMBL/GenBank/DDBJ whole genome shotgun (WGS) entry which is preliminary data.</text>
</comment>
<proteinExistence type="predicted"/>
<dbReference type="OrthoDB" id="9802862at2"/>
<sequence length="219" mass="24698">MHRHLWLLVLTLLGTCRASTPPPTAHLVETPLPDVFGPIDWSTDADSLRARFPEARVWETDHDPRDWKDEEGRELVAVEVVATDAHLEPFGTVDIRVMRFEGHAPAVLVIQRSDNPGECFPGGASQEQSDACLLRLERARRAVYDSLAARLTSRFGPGKLDHLESEAMLTDKDPVDIEQSERTWELPGLVLRLALGMDPRYHSPMMVRLVASRDPQYPY</sequence>
<gene>
    <name evidence="1" type="ORF">D187_000496</name>
</gene>
<keyword evidence="2" id="KW-1185">Reference proteome</keyword>
<protein>
    <submittedName>
        <fullName evidence="1">Uncharacterized protein</fullName>
    </submittedName>
</protein>
<evidence type="ECO:0000313" key="2">
    <source>
        <dbReference type="Proteomes" id="UP000011682"/>
    </source>
</evidence>
<accession>S9PPX7</accession>
<name>S9PPX7_CYSF2</name>